<evidence type="ECO:0000313" key="3">
    <source>
        <dbReference type="EMBL" id="MTV83274.1"/>
    </source>
</evidence>
<dbReference type="Pfam" id="PF19258">
    <property type="entry name" value="KxYKxGKxW_sig"/>
    <property type="match status" value="1"/>
</dbReference>
<dbReference type="InterPro" id="IPR022263">
    <property type="entry name" value="KxYKxGKxW"/>
</dbReference>
<feature type="compositionally biased region" description="Low complexity" evidence="2">
    <location>
        <begin position="76"/>
        <end position="136"/>
    </location>
</feature>
<feature type="region of interest" description="Disordered" evidence="2">
    <location>
        <begin position="57"/>
        <end position="142"/>
    </location>
</feature>
<evidence type="ECO:0000313" key="4">
    <source>
        <dbReference type="Proteomes" id="UP000466388"/>
    </source>
</evidence>
<dbReference type="RefSeq" id="WP_173021279.1">
    <property type="nucleotide sequence ID" value="NZ_WNJO01000023.1"/>
</dbReference>
<feature type="non-terminal residue" evidence="3">
    <location>
        <position position="862"/>
    </location>
</feature>
<comment type="caution">
    <text evidence="3">The sequence shown here is derived from an EMBL/GenBank/DDBJ whole genome shotgun (WGS) entry which is preliminary data.</text>
</comment>
<feature type="region of interest" description="Disordered" evidence="2">
    <location>
        <begin position="840"/>
        <end position="862"/>
    </location>
</feature>
<dbReference type="Proteomes" id="UP000466388">
    <property type="component" value="Unassembled WGS sequence"/>
</dbReference>
<dbReference type="AlphaFoldDB" id="A0A7X2XX86"/>
<accession>A0A7X2XX86</accession>
<dbReference type="EMBL" id="WNJO01000023">
    <property type="protein sequence ID" value="MTV83274.1"/>
    <property type="molecule type" value="Genomic_DNA"/>
</dbReference>
<feature type="compositionally biased region" description="Low complexity" evidence="2">
    <location>
        <begin position="157"/>
        <end position="186"/>
    </location>
</feature>
<evidence type="ECO:0000256" key="2">
    <source>
        <dbReference type="SAM" id="MobiDB-lite"/>
    </source>
</evidence>
<feature type="compositionally biased region" description="Polar residues" evidence="2">
    <location>
        <begin position="202"/>
        <end position="227"/>
    </location>
</feature>
<feature type="region of interest" description="Disordered" evidence="2">
    <location>
        <begin position="157"/>
        <end position="249"/>
    </location>
</feature>
<keyword evidence="4" id="KW-1185">Reference proteome</keyword>
<evidence type="ECO:0000256" key="1">
    <source>
        <dbReference type="ARBA" id="ARBA00022729"/>
    </source>
</evidence>
<keyword evidence="1" id="KW-0732">Signal</keyword>
<sequence length="862" mass="87324">MEKDYRKVSKNNGLIRKEKEQASFKMYKAKKVWLFAGMFLLTSLGMGTSVAYADTSNTGNSTDQPAVTATANPNKDTSNTNGATSAAPNSNSAADTPTTTANPDQNSAATGPSSAAADPSSVTPSSSGAPSDSNNVADAASNQATVTKVTTNTTTTSNVSVKPTITNGDTTGNTTGETGTTTPPDTSGALLKTSIGGKAGTAENSATTGVGQTESNDQNVVVNNANKQTDRQAGDYGTTGVTDASNDNLDDSVTVNGQATNAPADDIINDQGAVSSDSKNAQTRGTIIYVNGQNTAISISAAGSNEHGSTVGIPSNLTNVSVGTFDVTDVSSVGITIQDEATKEQFQITDPKLSSQYSVGDKITNMAVVNTNFNGSGMQYLTTPVTETTQGVSSFLSGGGTTALNTLIAAVQAAKAAVDTAAASPIGGTDVSTFDSAIQTYLDGLNSAVKSISQTNDYGSNLAKQGVAETTLEPVTIADNEATVTSQESVADSLTNIVSSYIDGWTNGISNTLVSAIGATPDANGETTIQKIGKSLGNSTLVSTFTNLLSNALTSAADTVTKGISSATNGISSAVSGVAQSVIDGGIGVSQTVAVPLTFTDPDLSSNTPGAFTGETFNTATKLYNTSTSSNTTIVYQNVDKSQLKAAAAKSGVSADLVSAAQKVLDDDNASQQDVDKALLAIEPDVETTFETTTASQGTQVVGHLTLNPVTGTTVGEKAEDVLTDNLSQAVNSDVPGLKLSGLTASDFTVEPTATGHDNKGNDTYTYQLSDNGIKDVTAAVNALVNGAADTSYTIADLDKLSSTISVPVTAVDSVTPTNGNTIYNVTGNTTPDTVVTVTDNGNSDGKPVGTATSDENGDFTV</sequence>
<proteinExistence type="predicted"/>
<feature type="region of interest" description="Disordered" evidence="2">
    <location>
        <begin position="260"/>
        <end position="279"/>
    </location>
</feature>
<feature type="compositionally biased region" description="Polar residues" evidence="2">
    <location>
        <begin position="57"/>
        <end position="75"/>
    </location>
</feature>
<protein>
    <submittedName>
        <fullName evidence="3">Uncharacterized protein</fullName>
    </submittedName>
</protein>
<reference evidence="3 4" key="1">
    <citation type="submission" date="2019-11" db="EMBL/GenBank/DDBJ databases">
        <title>Lactobacillus sp. nov. CRM56-3, isolated from fermented tea leaves.</title>
        <authorList>
            <person name="Phuengjayaem S."/>
            <person name="Tanasupawat S."/>
        </authorList>
    </citation>
    <scope>NUCLEOTIDE SEQUENCE [LARGE SCALE GENOMIC DNA]</scope>
    <source>
        <strain evidence="3 4">CRM56-3</strain>
    </source>
</reference>
<name>A0A7X2XX86_9LACO</name>
<organism evidence="3 4">
    <name type="scientific">Secundilactobacillus folii</name>
    <dbReference type="NCBI Taxonomy" id="2678357"/>
    <lineage>
        <taxon>Bacteria</taxon>
        <taxon>Bacillati</taxon>
        <taxon>Bacillota</taxon>
        <taxon>Bacilli</taxon>
        <taxon>Lactobacillales</taxon>
        <taxon>Lactobacillaceae</taxon>
        <taxon>Secundilactobacillus</taxon>
    </lineage>
</organism>
<dbReference type="NCBIfam" id="TIGR03715">
    <property type="entry name" value="KxYKxGKxW"/>
    <property type="match status" value="1"/>
</dbReference>
<gene>
    <name evidence="3" type="ORF">GM612_11655</name>
</gene>
<feature type="compositionally biased region" description="Polar residues" evidence="2">
    <location>
        <begin position="239"/>
        <end position="249"/>
    </location>
</feature>